<protein>
    <submittedName>
        <fullName evidence="4">DUF418 domain-containing protein</fullName>
    </submittedName>
</protein>
<feature type="transmembrane region" description="Helical" evidence="2">
    <location>
        <begin position="395"/>
        <end position="424"/>
    </location>
</feature>
<sequence length="509" mass="52152">MTAMTTPAVGPASGRPAARGRRGRVTSSSMRGAATGQPAPRPSAARGPTGPAASVPLTQRAGGPDLARGLALLGIAMANTVGWLHGTQWTVLLKQADATVADRIVDVIAALTVDNRGFPLFALLFGYGIGVLHRRSLARGERSRTFLVRMLRRHLVLLALGLAHGILLFSGDILASYAIIGMLCAVLVSRRSRWLLPLAVLLTVPLLAPWGWADATYGLIPADGYPDASAATYIEGLEIRAGDMLYGVGTALVMDLGLLGPMAIGAIAARIHLLEQVTPNRDLLRPITAGGIAVGLAGAVPLTAVLVADPHHAWFASEVGLGILGVLHQLTGVAGALGAATGAALVADAVRGPADAVRDPADAVRGPADAVRGPADAVRGHAGESSPEPSRRNPVAVAVHAVEALGATALTAYVLQSVIFLALYPPYTLDLGARIGSAWSAVIVLAGWLVMIVLASWLRRAGRRGPLEFVLRRLAGSTSPRGSDPGSADAASVGPSIAGSAHSALGSRT</sequence>
<dbReference type="InterPro" id="IPR052529">
    <property type="entry name" value="Bact_Transport_Assoc"/>
</dbReference>
<feature type="transmembrane region" description="Helical" evidence="2">
    <location>
        <begin position="155"/>
        <end position="188"/>
    </location>
</feature>
<keyword evidence="2" id="KW-1133">Transmembrane helix</keyword>
<feature type="region of interest" description="Disordered" evidence="1">
    <location>
        <begin position="357"/>
        <end position="393"/>
    </location>
</feature>
<feature type="domain" description="DUF418" evidence="3">
    <location>
        <begin position="395"/>
        <end position="475"/>
    </location>
</feature>
<evidence type="ECO:0000256" key="2">
    <source>
        <dbReference type="SAM" id="Phobius"/>
    </source>
</evidence>
<feature type="transmembrane region" description="Helical" evidence="2">
    <location>
        <begin position="287"/>
        <end position="308"/>
    </location>
</feature>
<evidence type="ECO:0000313" key="5">
    <source>
        <dbReference type="Proteomes" id="UP000644727"/>
    </source>
</evidence>
<evidence type="ECO:0000259" key="3">
    <source>
        <dbReference type="Pfam" id="PF04235"/>
    </source>
</evidence>
<reference evidence="4 5" key="1">
    <citation type="submission" date="2020-10" db="EMBL/GenBank/DDBJ databases">
        <title>Draft genome and description of Brachybacterium epidermidis sp nov.</title>
        <authorList>
            <person name="Boxberger M."/>
            <person name="La Scola B."/>
        </authorList>
    </citation>
    <scope>NUCLEOTIDE SEQUENCE [LARGE SCALE GENOMIC DNA]</scope>
    <source>
        <strain evidence="4 5">Marseille-Q2903</strain>
    </source>
</reference>
<proteinExistence type="predicted"/>
<keyword evidence="2" id="KW-0472">Membrane</keyword>
<feature type="transmembrane region" description="Helical" evidence="2">
    <location>
        <begin position="244"/>
        <end position="267"/>
    </location>
</feature>
<dbReference type="InterPro" id="IPR007349">
    <property type="entry name" value="DUF418"/>
</dbReference>
<feature type="transmembrane region" description="Helical" evidence="2">
    <location>
        <begin position="436"/>
        <end position="458"/>
    </location>
</feature>
<comment type="caution">
    <text evidence="4">The sequence shown here is derived from an EMBL/GenBank/DDBJ whole genome shotgun (WGS) entry which is preliminary data.</text>
</comment>
<feature type="compositionally biased region" description="Low complexity" evidence="1">
    <location>
        <begin position="7"/>
        <end position="17"/>
    </location>
</feature>
<feature type="region of interest" description="Disordered" evidence="1">
    <location>
        <begin position="477"/>
        <end position="509"/>
    </location>
</feature>
<gene>
    <name evidence="4" type="ORF">IOE58_11485</name>
</gene>
<keyword evidence="2" id="KW-0812">Transmembrane</keyword>
<organism evidence="4 5">
    <name type="scientific">Brachybacterium epidermidis</name>
    <dbReference type="NCBI Taxonomy" id="2781983"/>
    <lineage>
        <taxon>Bacteria</taxon>
        <taxon>Bacillati</taxon>
        <taxon>Actinomycetota</taxon>
        <taxon>Actinomycetes</taxon>
        <taxon>Micrococcales</taxon>
        <taxon>Dermabacteraceae</taxon>
        <taxon>Brachybacterium</taxon>
    </lineage>
</organism>
<evidence type="ECO:0000256" key="1">
    <source>
        <dbReference type="SAM" id="MobiDB-lite"/>
    </source>
</evidence>
<dbReference type="Pfam" id="PF04235">
    <property type="entry name" value="DUF418"/>
    <property type="match status" value="1"/>
</dbReference>
<dbReference type="PANTHER" id="PTHR30590">
    <property type="entry name" value="INNER MEMBRANE PROTEIN"/>
    <property type="match status" value="1"/>
</dbReference>
<evidence type="ECO:0000313" key="4">
    <source>
        <dbReference type="EMBL" id="MBE9404776.1"/>
    </source>
</evidence>
<feature type="region of interest" description="Disordered" evidence="1">
    <location>
        <begin position="1"/>
        <end position="60"/>
    </location>
</feature>
<dbReference type="Proteomes" id="UP000644727">
    <property type="component" value="Unassembled WGS sequence"/>
</dbReference>
<accession>A0ABR9W2W4</accession>
<name>A0ABR9W2W4_9MICO</name>
<keyword evidence="5" id="KW-1185">Reference proteome</keyword>
<dbReference type="EMBL" id="JADEYR010000014">
    <property type="protein sequence ID" value="MBE9404776.1"/>
    <property type="molecule type" value="Genomic_DNA"/>
</dbReference>
<feature type="transmembrane region" description="Helical" evidence="2">
    <location>
        <begin position="194"/>
        <end position="213"/>
    </location>
</feature>
<dbReference type="PANTHER" id="PTHR30590:SF2">
    <property type="entry name" value="INNER MEMBRANE PROTEIN"/>
    <property type="match status" value="1"/>
</dbReference>